<dbReference type="GO" id="GO:0042073">
    <property type="term" value="P:intraciliary transport"/>
    <property type="evidence" value="ECO:0007669"/>
    <property type="project" value="InterPro"/>
</dbReference>
<dbReference type="FunFam" id="1.10.418.70:FF:000001">
    <property type="entry name" value="Intraflagellar transport protein 81 homolog"/>
    <property type="match status" value="1"/>
</dbReference>
<evidence type="ECO:0000256" key="4">
    <source>
        <dbReference type="ARBA" id="ARBA00022782"/>
    </source>
</evidence>
<dbReference type="AlphaFoldDB" id="A0A914ZBU9"/>
<dbReference type="InterPro" id="IPR041146">
    <property type="entry name" value="IFT81_CH"/>
</dbReference>
<dbReference type="Proteomes" id="UP000887569">
    <property type="component" value="Unplaced"/>
</dbReference>
<keyword evidence="6" id="KW-0744">Spermatogenesis</keyword>
<keyword evidence="3" id="KW-0597">Phosphoprotein</keyword>
<evidence type="ECO:0000256" key="6">
    <source>
        <dbReference type="ARBA" id="ARBA00022871"/>
    </source>
</evidence>
<evidence type="ECO:0000256" key="12">
    <source>
        <dbReference type="ARBA" id="ARBA00043983"/>
    </source>
</evidence>
<keyword evidence="11" id="KW-0966">Cell projection</keyword>
<evidence type="ECO:0000256" key="14">
    <source>
        <dbReference type="ARBA" id="ARBA00073058"/>
    </source>
</evidence>
<dbReference type="GO" id="GO:0007283">
    <property type="term" value="P:spermatogenesis"/>
    <property type="evidence" value="ECO:0007669"/>
    <property type="project" value="UniProtKB-KW"/>
</dbReference>
<evidence type="ECO:0000256" key="16">
    <source>
        <dbReference type="SAM" id="Coils"/>
    </source>
</evidence>
<evidence type="ECO:0000256" key="2">
    <source>
        <dbReference type="ARBA" id="ARBA00022490"/>
    </source>
</evidence>
<accession>A0A914ZBU9</accession>
<keyword evidence="9" id="KW-0969">Cilium</keyword>
<evidence type="ECO:0000256" key="11">
    <source>
        <dbReference type="ARBA" id="ARBA00023273"/>
    </source>
</evidence>
<dbReference type="GO" id="GO:0060271">
    <property type="term" value="P:cilium assembly"/>
    <property type="evidence" value="ECO:0007669"/>
    <property type="project" value="InterPro"/>
</dbReference>
<dbReference type="WBParaSite" id="PgB01_g044_t02">
    <property type="protein sequence ID" value="PgB01_g044_t02"/>
    <property type="gene ID" value="PgB01_g044"/>
</dbReference>
<evidence type="ECO:0000256" key="13">
    <source>
        <dbReference type="ARBA" id="ARBA00055755"/>
    </source>
</evidence>
<evidence type="ECO:0000256" key="7">
    <source>
        <dbReference type="ARBA" id="ARBA00022990"/>
    </source>
</evidence>
<dbReference type="Pfam" id="PF18383">
    <property type="entry name" value="IFT81_CH"/>
    <property type="match status" value="1"/>
</dbReference>
<organism evidence="18 19">
    <name type="scientific">Parascaris univalens</name>
    <name type="common">Nematode worm</name>
    <dbReference type="NCBI Taxonomy" id="6257"/>
    <lineage>
        <taxon>Eukaryota</taxon>
        <taxon>Metazoa</taxon>
        <taxon>Ecdysozoa</taxon>
        <taxon>Nematoda</taxon>
        <taxon>Chromadorea</taxon>
        <taxon>Rhabditida</taxon>
        <taxon>Spirurina</taxon>
        <taxon>Ascaridomorpha</taxon>
        <taxon>Ascaridoidea</taxon>
        <taxon>Ascarididae</taxon>
        <taxon>Parascaris</taxon>
    </lineage>
</organism>
<dbReference type="GO" id="GO:0015631">
    <property type="term" value="F:tubulin binding"/>
    <property type="evidence" value="ECO:0007669"/>
    <property type="project" value="InterPro"/>
</dbReference>
<evidence type="ECO:0000259" key="17">
    <source>
        <dbReference type="Pfam" id="PF18383"/>
    </source>
</evidence>
<evidence type="ECO:0000256" key="3">
    <source>
        <dbReference type="ARBA" id="ARBA00022553"/>
    </source>
</evidence>
<keyword evidence="10" id="KW-0206">Cytoskeleton</keyword>
<keyword evidence="2" id="KW-0963">Cytoplasm</keyword>
<dbReference type="InterPro" id="IPR043016">
    <property type="entry name" value="IFT81_N_sf"/>
</dbReference>
<evidence type="ECO:0000256" key="15">
    <source>
        <dbReference type="ARBA" id="ARBA00079903"/>
    </source>
</evidence>
<evidence type="ECO:0000313" key="19">
    <source>
        <dbReference type="WBParaSite" id="PgB01_g044_t02"/>
    </source>
</evidence>
<keyword evidence="8 16" id="KW-0175">Coiled coil</keyword>
<feature type="domain" description="IFT81 calponin homology" evidence="17">
    <location>
        <begin position="4"/>
        <end position="127"/>
    </location>
</feature>
<evidence type="ECO:0000256" key="8">
    <source>
        <dbReference type="ARBA" id="ARBA00023054"/>
    </source>
</evidence>
<evidence type="ECO:0000256" key="5">
    <source>
        <dbReference type="ARBA" id="ARBA00022794"/>
    </source>
</evidence>
<comment type="similarity">
    <text evidence="12">Belongs to the IFT81 family.</text>
</comment>
<feature type="coiled-coil region" evidence="16">
    <location>
        <begin position="475"/>
        <end position="523"/>
    </location>
</feature>
<dbReference type="PANTHER" id="PTHR15614:SF2">
    <property type="entry name" value="INTRAFLAGELLAR TRANSPORT PROTEIN 81 HOMOLOG"/>
    <property type="match status" value="1"/>
</dbReference>
<dbReference type="Gene3D" id="1.10.418.70">
    <property type="entry name" value="Intraflagellar transport protein 81, N-terminal domain"/>
    <property type="match status" value="1"/>
</dbReference>
<protein>
    <recommendedName>
        <fullName evidence="14">Intraflagellar transport protein 81 homolog</fullName>
    </recommendedName>
    <alternativeName>
        <fullName evidence="15">Carnitine deficiency-associated protein expressed in ventricle 1</fullName>
    </alternativeName>
</protein>
<evidence type="ECO:0000256" key="9">
    <source>
        <dbReference type="ARBA" id="ARBA00023069"/>
    </source>
</evidence>
<comment type="subcellular location">
    <subcellularLocation>
        <location evidence="1">Cytoplasm</location>
        <location evidence="1">Cytoskeleton</location>
        <location evidence="1">Cilium basal body</location>
    </subcellularLocation>
</comment>
<reference evidence="19" key="1">
    <citation type="submission" date="2022-11" db="UniProtKB">
        <authorList>
            <consortium name="WormBaseParasite"/>
        </authorList>
    </citation>
    <scope>IDENTIFICATION</scope>
</reference>
<proteinExistence type="inferred from homology"/>
<evidence type="ECO:0000313" key="18">
    <source>
        <dbReference type="Proteomes" id="UP000887569"/>
    </source>
</evidence>
<dbReference type="GO" id="GO:0036064">
    <property type="term" value="C:ciliary basal body"/>
    <property type="evidence" value="ECO:0007669"/>
    <property type="project" value="TreeGrafter"/>
</dbReference>
<keyword evidence="5" id="KW-0970">Cilium biogenesis/degradation</keyword>
<feature type="coiled-coil region" evidence="16">
    <location>
        <begin position="130"/>
        <end position="195"/>
    </location>
</feature>
<dbReference type="Gene3D" id="1.10.287.1490">
    <property type="match status" value="1"/>
</dbReference>
<dbReference type="GO" id="GO:0030154">
    <property type="term" value="P:cell differentiation"/>
    <property type="evidence" value="ECO:0007669"/>
    <property type="project" value="UniProtKB-KW"/>
</dbReference>
<keyword evidence="18" id="KW-1185">Reference proteome</keyword>
<keyword evidence="7" id="KW-0007">Acetylation</keyword>
<name>A0A914ZBU9_PARUN</name>
<feature type="coiled-coil region" evidence="16">
    <location>
        <begin position="309"/>
        <end position="381"/>
    </location>
</feature>
<dbReference type="PANTHER" id="PTHR15614">
    <property type="entry name" value="INTRAFLAGELLAR TRANSPORT PROTEIN 81 HOMOLOG"/>
    <property type="match status" value="1"/>
</dbReference>
<comment type="function">
    <text evidence="13">Component of the intraflagellar transport (IFT) complex B: together with IFT74, forms a tubulin-binding module that specifically mediates transport of tubulin within the cilium. Binds tubulin via its CH (calponin-homology)-like region. Required for ciliogenesis. Required for proper regulation of SHH signaling. Plays an important role during spermatogenesis by modulating the assembly and elongation of the sperm flagella.</text>
</comment>
<sequence>MTAESLRTIVNGLNNEPFNMNLNLISFDSISSIRLIQLLSDVLQWINDAESIDIRDEAPDETALRIFHLLRLLKYRPPNDIDQLQEWRRGIVEGEKTAINPILEWIFKDTESLKERAYLAKYLTAVEVPGEFQDSEIVELQNEVARLMDEFKEIHSQVIERRKDTLLAEDIRSDLKAMQQEKDQLNRRIEKIKHKLRLVGNLENYLQLAAKCREENEKNVKIALHRQEQRNALVHNEQKLQRLNATLKEVIATADNIDPTEAMNRLKEEMATTRYMIEEKLPKEIEAKRIIVAELSKVADMPAIDENDIAELQQKIDKINKEIVEMIDERDKRDETIDKLSIYRHQATAIARKKSALAEKLQELRSELQHIESMIEEKKKELREKSGGEDVITSVQFKNYVNKLRSKTTAYKRKRAEIDGLKSENLILARTYDILNGKWTALKEQIEESGGRVSELDIAKQYERPKTAKPSSDNINELKGMIKELSEKLEQKRALVSELIENGNQLNEKFNELNNQYNSKKRNYETMMAS</sequence>
<evidence type="ECO:0000256" key="10">
    <source>
        <dbReference type="ARBA" id="ARBA00023212"/>
    </source>
</evidence>
<dbReference type="GO" id="GO:0030992">
    <property type="term" value="C:intraciliary transport particle B"/>
    <property type="evidence" value="ECO:0007669"/>
    <property type="project" value="InterPro"/>
</dbReference>
<evidence type="ECO:0000256" key="1">
    <source>
        <dbReference type="ARBA" id="ARBA00004120"/>
    </source>
</evidence>
<keyword evidence="4" id="KW-0221">Differentiation</keyword>
<dbReference type="InterPro" id="IPR029600">
    <property type="entry name" value="IFT81"/>
</dbReference>